<evidence type="ECO:0000256" key="10">
    <source>
        <dbReference type="SAM" id="Phobius"/>
    </source>
</evidence>
<dbReference type="CTD" id="318868"/>
<evidence type="ECO:0000256" key="8">
    <source>
        <dbReference type="ARBA" id="ARBA00023136"/>
    </source>
</evidence>
<reference evidence="12" key="1">
    <citation type="journal article" date="2021" name="Elife">
        <title>Highly contiguous assemblies of 101 drosophilid genomes.</title>
        <authorList>
            <person name="Kim B.Y."/>
            <person name="Wang J.R."/>
            <person name="Miller D.E."/>
            <person name="Barmina O."/>
            <person name="Delaney E."/>
            <person name="Thompson A."/>
            <person name="Comeault A.A."/>
            <person name="Peede D."/>
            <person name="D'Agostino E.R."/>
            <person name="Pelaez J."/>
            <person name="Aguilar J.M."/>
            <person name="Haji D."/>
            <person name="Matsunaga T."/>
            <person name="Armstrong E.E."/>
            <person name="Zych M."/>
            <person name="Ogawa Y."/>
            <person name="Stamenkovic-Radak M."/>
            <person name="Jelic M."/>
            <person name="Veselinovic M.S."/>
            <person name="Tanaskovic M."/>
            <person name="Eric P."/>
            <person name="Gao J.J."/>
            <person name="Katoh T.K."/>
            <person name="Toda M.J."/>
            <person name="Watabe H."/>
            <person name="Watada M."/>
            <person name="Davis J.S."/>
            <person name="Moyle L.C."/>
            <person name="Manoli G."/>
            <person name="Bertolini E."/>
            <person name="Kostal V."/>
            <person name="Hawley R.S."/>
            <person name="Takahashi A."/>
            <person name="Jones C.D."/>
            <person name="Price D.K."/>
            <person name="Whiteman N."/>
            <person name="Kopp A."/>
            <person name="Matute D.R."/>
            <person name="Petrov D.A."/>
        </authorList>
    </citation>
    <scope>NUCLEOTIDE SEQUENCE [LARGE SCALE GENOMIC DNA]</scope>
</reference>
<organism evidence="13">
    <name type="scientific">Drosophila rhopaloa</name>
    <name type="common">Fruit fly</name>
    <dbReference type="NCBI Taxonomy" id="1041015"/>
    <lineage>
        <taxon>Eukaryota</taxon>
        <taxon>Metazoa</taxon>
        <taxon>Ecdysozoa</taxon>
        <taxon>Arthropoda</taxon>
        <taxon>Hexapoda</taxon>
        <taxon>Insecta</taxon>
        <taxon>Pterygota</taxon>
        <taxon>Neoptera</taxon>
        <taxon>Endopterygota</taxon>
        <taxon>Diptera</taxon>
        <taxon>Brachycera</taxon>
        <taxon>Muscomorpha</taxon>
        <taxon>Ephydroidea</taxon>
        <taxon>Drosophilidae</taxon>
        <taxon>Drosophila</taxon>
        <taxon>Sophophora</taxon>
    </lineage>
</organism>
<evidence type="ECO:0000256" key="2">
    <source>
        <dbReference type="ARBA" id="ARBA00004673"/>
    </source>
</evidence>
<name>A0A6P4EAQ4_DRORH</name>
<keyword evidence="12" id="KW-1185">Reference proteome</keyword>
<evidence type="ECO:0000256" key="4">
    <source>
        <dbReference type="ARBA" id="ARBA00022692"/>
    </source>
</evidence>
<evidence type="ECO:0000313" key="13">
    <source>
        <dbReference type="RefSeq" id="XP_016975130.1"/>
    </source>
</evidence>
<evidence type="ECO:0000256" key="5">
    <source>
        <dbReference type="ARBA" id="ARBA00022792"/>
    </source>
</evidence>
<keyword evidence="8 10" id="KW-0472">Membrane</keyword>
<keyword evidence="6 10" id="KW-1133">Transmembrane helix</keyword>
<dbReference type="PANTHER" id="PTHR48416">
    <property type="entry name" value="CYTOCHROME C OXIDASE SUBUNIT 6C"/>
    <property type="match status" value="1"/>
</dbReference>
<evidence type="ECO:0000256" key="1">
    <source>
        <dbReference type="ARBA" id="ARBA00004434"/>
    </source>
</evidence>
<keyword evidence="5" id="KW-0999">Mitochondrion inner membrane</keyword>
<keyword evidence="4 10" id="KW-0812">Transmembrane</keyword>
<evidence type="ECO:0000256" key="7">
    <source>
        <dbReference type="ARBA" id="ARBA00023128"/>
    </source>
</evidence>
<dbReference type="AlphaFoldDB" id="A0A6P4EAQ4"/>
<evidence type="ECO:0000313" key="12">
    <source>
        <dbReference type="Proteomes" id="UP001652680"/>
    </source>
</evidence>
<feature type="region of interest" description="Disordered" evidence="9">
    <location>
        <begin position="73"/>
        <end position="93"/>
    </location>
</feature>
<dbReference type="Proteomes" id="UP001652680">
    <property type="component" value="Unassembled WGS sequence"/>
</dbReference>
<reference evidence="13" key="2">
    <citation type="submission" date="2025-04" db="UniProtKB">
        <authorList>
            <consortium name="RefSeq"/>
        </authorList>
    </citation>
    <scope>IDENTIFICATION</scope>
</reference>
<feature type="transmembrane region" description="Helical" evidence="10">
    <location>
        <begin position="22"/>
        <end position="42"/>
    </location>
</feature>
<reference evidence="11" key="3">
    <citation type="submission" date="2025-05" db="UniProtKB">
        <authorList>
            <consortium name="EnsemblMetazoa"/>
        </authorList>
    </citation>
    <scope>IDENTIFICATION</scope>
</reference>
<keyword evidence="7" id="KW-0496">Mitochondrion</keyword>
<proteinExistence type="inferred from homology"/>
<evidence type="ECO:0000256" key="6">
    <source>
        <dbReference type="ARBA" id="ARBA00022989"/>
    </source>
</evidence>
<dbReference type="PANTHER" id="PTHR48416:SF1">
    <property type="entry name" value="CYTOCHROME C OXIDASE SUBUNIT 6C"/>
    <property type="match status" value="1"/>
</dbReference>
<dbReference type="Gene3D" id="4.10.93.10">
    <property type="entry name" value="Mitochondrial cytochrome c oxidase subunit VIc/VIIs"/>
    <property type="match status" value="1"/>
</dbReference>
<protein>
    <submittedName>
        <fullName evidence="13">Uncharacterized protein LOC108041662</fullName>
    </submittedName>
</protein>
<dbReference type="InterPro" id="IPR034884">
    <property type="entry name" value="Cytochrome_c_oxidase_VIc/VIIs"/>
</dbReference>
<sequence length="93" mass="10698">MPAEKPPEIKFPMHNVHLKQTYGNIKMACTLALIAPLLLYTFNNIPRKRKYRSFYSKYDPIDAFDRMMSGGYLSSCPPGSGPKKDDKKDKKKK</sequence>
<gene>
    <name evidence="13" type="primary">LOC108041662</name>
    <name evidence="11" type="synonym">108041662</name>
</gene>
<accession>A0A6P4EAQ4</accession>
<comment type="subcellular location">
    <subcellularLocation>
        <location evidence="1">Mitochondrion inner membrane</location>
        <topology evidence="1">Single-pass membrane protein</topology>
    </subcellularLocation>
</comment>
<dbReference type="InterPro" id="IPR037169">
    <property type="entry name" value="Cytochrome_c_oxidase_VIc_sf"/>
</dbReference>
<dbReference type="Pfam" id="PF02937">
    <property type="entry name" value="COX6C"/>
    <property type="match status" value="1"/>
</dbReference>
<evidence type="ECO:0000256" key="3">
    <source>
        <dbReference type="ARBA" id="ARBA00007204"/>
    </source>
</evidence>
<dbReference type="GeneID" id="108041662"/>
<dbReference type="RefSeq" id="XP_016975130.1">
    <property type="nucleotide sequence ID" value="XM_017119641.1"/>
</dbReference>
<dbReference type="OrthoDB" id="10051322at2759"/>
<dbReference type="SUPFAM" id="SSF81415">
    <property type="entry name" value="Mitochondrial cytochrome c oxidase subunit VIc"/>
    <property type="match status" value="1"/>
</dbReference>
<dbReference type="EnsemblMetazoa" id="XM_017119641.2">
    <property type="protein sequence ID" value="XP_016975130.1"/>
    <property type="gene ID" value="LOC108041662"/>
</dbReference>
<evidence type="ECO:0000256" key="9">
    <source>
        <dbReference type="SAM" id="MobiDB-lite"/>
    </source>
</evidence>
<feature type="compositionally biased region" description="Basic and acidic residues" evidence="9">
    <location>
        <begin position="82"/>
        <end position="93"/>
    </location>
</feature>
<dbReference type="GO" id="GO:0005743">
    <property type="term" value="C:mitochondrial inner membrane"/>
    <property type="evidence" value="ECO:0007669"/>
    <property type="project" value="UniProtKB-SubCell"/>
</dbReference>
<comment type="similarity">
    <text evidence="3">Belongs to the cytochrome c oxidase subunit 6c family.</text>
</comment>
<dbReference type="InterPro" id="IPR051389">
    <property type="entry name" value="Cytochrome_c_oxidase_VIc"/>
</dbReference>
<comment type="pathway">
    <text evidence="2">Energy metabolism; oxidative phosphorylation.</text>
</comment>
<evidence type="ECO:0000313" key="11">
    <source>
        <dbReference type="EnsemblMetazoa" id="XP_016975130.1"/>
    </source>
</evidence>